<evidence type="ECO:0000313" key="2">
    <source>
        <dbReference type="EMBL" id="STZ04135.1"/>
    </source>
</evidence>
<gene>
    <name evidence="1" type="ORF">B5J93_07620</name>
    <name evidence="2" type="ORF">NCTC11012_02402</name>
</gene>
<dbReference type="Proteomes" id="UP000190777">
    <property type="component" value="Unassembled WGS sequence"/>
</dbReference>
<evidence type="ECO:0000313" key="3">
    <source>
        <dbReference type="Proteomes" id="UP000190777"/>
    </source>
</evidence>
<organism evidence="2 4">
    <name type="scientific">Moraxella equi</name>
    <dbReference type="NCBI Taxonomy" id="60442"/>
    <lineage>
        <taxon>Bacteria</taxon>
        <taxon>Pseudomonadati</taxon>
        <taxon>Pseudomonadota</taxon>
        <taxon>Gammaproteobacteria</taxon>
        <taxon>Moraxellales</taxon>
        <taxon>Moraxellaceae</taxon>
        <taxon>Moraxella</taxon>
    </lineage>
</organism>
<accession>A0A378QTE8</accession>
<reference evidence="2 4" key="2">
    <citation type="submission" date="2018-06" db="EMBL/GenBank/DDBJ databases">
        <authorList>
            <consortium name="Pathogen Informatics"/>
            <person name="Doyle S."/>
        </authorList>
    </citation>
    <scope>NUCLEOTIDE SEQUENCE [LARGE SCALE GENOMIC DNA]</scope>
    <source>
        <strain evidence="2 4">NCTC11012</strain>
    </source>
</reference>
<evidence type="ECO:0000313" key="4">
    <source>
        <dbReference type="Proteomes" id="UP000254618"/>
    </source>
</evidence>
<dbReference type="AlphaFoldDB" id="A0A378QTE8"/>
<dbReference type="Proteomes" id="UP000254618">
    <property type="component" value="Unassembled WGS sequence"/>
</dbReference>
<reference evidence="1 3" key="1">
    <citation type="submission" date="2017-03" db="EMBL/GenBank/DDBJ databases">
        <title>Draft genome sequence of Moraxella equi CCUG 4950T type strain.</title>
        <authorList>
            <person name="Salva-Serra F."/>
            <person name="Engstrom-Jakobsson H."/>
            <person name="Thorell K."/>
            <person name="Jaen-Luchoro D."/>
            <person name="Gonzales-Siles L."/>
            <person name="Karlsson R."/>
            <person name="Yazdan S."/>
            <person name="Boulund F."/>
            <person name="Johnning A."/>
            <person name="Engstrand L."/>
            <person name="Kristiansson E."/>
            <person name="Moore E."/>
        </authorList>
    </citation>
    <scope>NUCLEOTIDE SEQUENCE [LARGE SCALE GENOMIC DNA]</scope>
    <source>
        <strain evidence="1 3">CCUG 4950</strain>
    </source>
</reference>
<dbReference type="EMBL" id="UGQF01000001">
    <property type="protein sequence ID" value="STZ04135.1"/>
    <property type="molecule type" value="Genomic_DNA"/>
</dbReference>
<protein>
    <submittedName>
        <fullName evidence="2">Uncharacterized protein</fullName>
    </submittedName>
</protein>
<keyword evidence="3" id="KW-1185">Reference proteome</keyword>
<evidence type="ECO:0000313" key="1">
    <source>
        <dbReference type="EMBL" id="OPH37840.1"/>
    </source>
</evidence>
<proteinExistence type="predicted"/>
<name>A0A378QTE8_9GAMM</name>
<dbReference type="EMBL" id="MXAP01000074">
    <property type="protein sequence ID" value="OPH37840.1"/>
    <property type="molecule type" value="Genomic_DNA"/>
</dbReference>
<sequence>MHNTHATTTHSLSKINHTNLFTLANTHLDNLFKQNGNNEWFMTEFPYEFDKVDRYWQIDECHINPSLNSKPMILVECQITYQHLTMATYRLYFDTDYQLIDEFFICD</sequence>